<dbReference type="Pfam" id="PF01546">
    <property type="entry name" value="Peptidase_M20"/>
    <property type="match status" value="1"/>
</dbReference>
<evidence type="ECO:0000256" key="2">
    <source>
        <dbReference type="ARBA" id="ARBA00022723"/>
    </source>
</evidence>
<keyword evidence="6" id="KW-1185">Reference proteome</keyword>
<protein>
    <recommendedName>
        <fullName evidence="4">Peptidase M20 dimerisation domain-containing protein</fullName>
    </recommendedName>
</protein>
<proteinExistence type="inferred from homology"/>
<evidence type="ECO:0000313" key="5">
    <source>
        <dbReference type="EMBL" id="KAL1306158.1"/>
    </source>
</evidence>
<comment type="similarity">
    <text evidence="1">Belongs to the peptidase M20A family.</text>
</comment>
<dbReference type="PANTHER" id="PTHR43808:SF32">
    <property type="entry name" value="ARGE_DAPE-RELATED DEACYLASE"/>
    <property type="match status" value="1"/>
</dbReference>
<dbReference type="InterPro" id="IPR036264">
    <property type="entry name" value="Bact_exopeptidase_dim_dom"/>
</dbReference>
<dbReference type="Proteomes" id="UP001562354">
    <property type="component" value="Unassembled WGS sequence"/>
</dbReference>
<dbReference type="PANTHER" id="PTHR43808">
    <property type="entry name" value="ACETYLORNITHINE DEACETYLASE"/>
    <property type="match status" value="1"/>
</dbReference>
<dbReference type="SUPFAM" id="SSF55031">
    <property type="entry name" value="Bacterial exopeptidase dimerisation domain"/>
    <property type="match status" value="1"/>
</dbReference>
<name>A0ABR3PJF1_9PEZI</name>
<comment type="caution">
    <text evidence="5">The sequence shown here is derived from an EMBL/GenBank/DDBJ whole genome shotgun (WGS) entry which is preliminary data.</text>
</comment>
<dbReference type="EMBL" id="JBFMKM010000005">
    <property type="protein sequence ID" value="KAL1306158.1"/>
    <property type="molecule type" value="Genomic_DNA"/>
</dbReference>
<dbReference type="RefSeq" id="XP_069202431.1">
    <property type="nucleotide sequence ID" value="XM_069343880.1"/>
</dbReference>
<sequence>MSKAGLLALIDSDAEKDLQIHFLQSFLRAASPNPPGDTVAAARVVTNFLAHQDIESSIISPKVDAPNVVSHFVCTSSNIENEHALPKLIMNGHLDVFPVSDGDQWTHDPWAGEIDTSTNKIYGRGVVDMKAGTAALAAAYAYLFRFKNQLHGTCLLQTVSDEETGGKWGTAYLLNEDEDSELWREGAVLNAEPSGFQSYRFGEKGTLRMTFTVQTPGGHGAFLHLDEGAIRISTRLITSLISLIENSTDFHTPPDIEKHLRRPDVMATIDTIMGTGAAAIMSKPTVNIGTISGGSKVNVIPNECVFEVDIRLPIGLTASTILIQIDKLLSTDFPQAKYSVHEAASNPANACAPEHPLAIAIADNAEAVLGEGNRPLGIPSMGATDVKHFRYLGVPGYSFGVSPEGMARRDECIDLRDYLALIKVLAGTGWDYLGGGK</sequence>
<dbReference type="InterPro" id="IPR002933">
    <property type="entry name" value="Peptidase_M20"/>
</dbReference>
<dbReference type="Gene3D" id="3.30.70.360">
    <property type="match status" value="1"/>
</dbReference>
<accession>A0ABR3PJF1</accession>
<evidence type="ECO:0000256" key="1">
    <source>
        <dbReference type="ARBA" id="ARBA00006247"/>
    </source>
</evidence>
<dbReference type="SUPFAM" id="SSF53187">
    <property type="entry name" value="Zn-dependent exopeptidases"/>
    <property type="match status" value="1"/>
</dbReference>
<feature type="domain" description="Peptidase M20 dimerisation" evidence="4">
    <location>
        <begin position="202"/>
        <end position="335"/>
    </location>
</feature>
<dbReference type="Pfam" id="PF07687">
    <property type="entry name" value="M20_dimer"/>
    <property type="match status" value="1"/>
</dbReference>
<keyword evidence="2" id="KW-0479">Metal-binding</keyword>
<keyword evidence="3" id="KW-0378">Hydrolase</keyword>
<dbReference type="GeneID" id="95977965"/>
<evidence type="ECO:0000313" key="6">
    <source>
        <dbReference type="Proteomes" id="UP001562354"/>
    </source>
</evidence>
<evidence type="ECO:0000256" key="3">
    <source>
        <dbReference type="ARBA" id="ARBA00022801"/>
    </source>
</evidence>
<reference evidence="5 6" key="1">
    <citation type="submission" date="2024-07" db="EMBL/GenBank/DDBJ databases">
        <title>Draft sequence of the Neodothiora populina.</title>
        <authorList>
            <person name="Drown D.D."/>
            <person name="Schuette U.S."/>
            <person name="Buechlein A.B."/>
            <person name="Rusch D.R."/>
            <person name="Winton L.W."/>
            <person name="Adams G.A."/>
        </authorList>
    </citation>
    <scope>NUCLEOTIDE SEQUENCE [LARGE SCALE GENOMIC DNA]</scope>
    <source>
        <strain evidence="5 6">CPC 39397</strain>
    </source>
</reference>
<dbReference type="Gene3D" id="3.40.630.10">
    <property type="entry name" value="Zn peptidases"/>
    <property type="match status" value="2"/>
</dbReference>
<dbReference type="InterPro" id="IPR050072">
    <property type="entry name" value="Peptidase_M20A"/>
</dbReference>
<evidence type="ECO:0000259" key="4">
    <source>
        <dbReference type="Pfam" id="PF07687"/>
    </source>
</evidence>
<dbReference type="InterPro" id="IPR011650">
    <property type="entry name" value="Peptidase_M20_dimer"/>
</dbReference>
<organism evidence="5 6">
    <name type="scientific">Neodothiora populina</name>
    <dbReference type="NCBI Taxonomy" id="2781224"/>
    <lineage>
        <taxon>Eukaryota</taxon>
        <taxon>Fungi</taxon>
        <taxon>Dikarya</taxon>
        <taxon>Ascomycota</taxon>
        <taxon>Pezizomycotina</taxon>
        <taxon>Dothideomycetes</taxon>
        <taxon>Dothideomycetidae</taxon>
        <taxon>Dothideales</taxon>
        <taxon>Dothioraceae</taxon>
        <taxon>Neodothiora</taxon>
    </lineage>
</organism>
<gene>
    <name evidence="5" type="ORF">AAFC00_004265</name>
</gene>